<dbReference type="Proteomes" id="UP000658793">
    <property type="component" value="Unassembled WGS sequence"/>
</dbReference>
<protein>
    <recommendedName>
        <fullName evidence="4">Lipoprotein</fullName>
    </recommendedName>
</protein>
<evidence type="ECO:0000256" key="1">
    <source>
        <dbReference type="SAM" id="Coils"/>
    </source>
</evidence>
<dbReference type="PROSITE" id="PS51257">
    <property type="entry name" value="PROKAR_LIPOPROTEIN"/>
    <property type="match status" value="1"/>
</dbReference>
<organism evidence="2 3">
    <name type="scientific">Flavobacterium palustre</name>
    <dbReference type="NCBI Taxonomy" id="1476463"/>
    <lineage>
        <taxon>Bacteria</taxon>
        <taxon>Pseudomonadati</taxon>
        <taxon>Bacteroidota</taxon>
        <taxon>Flavobacteriia</taxon>
        <taxon>Flavobacteriales</taxon>
        <taxon>Flavobacteriaceae</taxon>
        <taxon>Flavobacterium</taxon>
    </lineage>
</organism>
<evidence type="ECO:0008006" key="4">
    <source>
        <dbReference type="Google" id="ProtNLM"/>
    </source>
</evidence>
<sequence>MSQKTIIMKTIFMMLLFVVVSCGKESSPEGRSKIRDEKLQEKIDSLKVQNEQIIKDIRLIKKELKIENKGQK</sequence>
<comment type="caution">
    <text evidence="2">The sequence shown here is derived from an EMBL/GenBank/DDBJ whole genome shotgun (WGS) entry which is preliminary data.</text>
</comment>
<dbReference type="EMBL" id="BMGA01000003">
    <property type="protein sequence ID" value="GGA75622.1"/>
    <property type="molecule type" value="Genomic_DNA"/>
</dbReference>
<gene>
    <name evidence="2" type="ORF">GCM10008015_15330</name>
</gene>
<keyword evidence="1" id="KW-0175">Coiled coil</keyword>
<evidence type="ECO:0000313" key="3">
    <source>
        <dbReference type="Proteomes" id="UP000658793"/>
    </source>
</evidence>
<accession>A0ABQ1HGR2</accession>
<evidence type="ECO:0000313" key="2">
    <source>
        <dbReference type="EMBL" id="GGA75622.1"/>
    </source>
</evidence>
<name>A0ABQ1HGR2_9FLAO</name>
<keyword evidence="3" id="KW-1185">Reference proteome</keyword>
<reference evidence="3" key="1">
    <citation type="journal article" date="2019" name="Int. J. Syst. Evol. Microbiol.">
        <title>The Global Catalogue of Microorganisms (GCM) 10K type strain sequencing project: providing services to taxonomists for standard genome sequencing and annotation.</title>
        <authorList>
            <consortium name="The Broad Institute Genomics Platform"/>
            <consortium name="The Broad Institute Genome Sequencing Center for Infectious Disease"/>
            <person name="Wu L."/>
            <person name="Ma J."/>
        </authorList>
    </citation>
    <scope>NUCLEOTIDE SEQUENCE [LARGE SCALE GENOMIC DNA]</scope>
    <source>
        <strain evidence="3">CGMCC 1.12811</strain>
    </source>
</reference>
<proteinExistence type="predicted"/>
<feature type="coiled-coil region" evidence="1">
    <location>
        <begin position="36"/>
        <end position="63"/>
    </location>
</feature>